<dbReference type="EC" id="2.1.1.176" evidence="4"/>
<evidence type="ECO:0000256" key="5">
    <source>
        <dbReference type="ARBA" id="ARBA00022490"/>
    </source>
</evidence>
<comment type="caution">
    <text evidence="16">The sequence shown here is derived from an EMBL/GenBank/DDBJ whole genome shotgun (WGS) entry which is preliminary data.</text>
</comment>
<dbReference type="Pfam" id="PF01189">
    <property type="entry name" value="Methyltr_RsmB-F"/>
    <property type="match status" value="1"/>
</dbReference>
<dbReference type="InterPro" id="IPR018314">
    <property type="entry name" value="RsmB/NOL1/NOP2-like_CS"/>
</dbReference>
<dbReference type="InterPro" id="IPR049560">
    <property type="entry name" value="MeTrfase_RsmB-F_NOP2_cat"/>
</dbReference>
<feature type="active site" description="Nucleophile" evidence="14">
    <location>
        <position position="392"/>
    </location>
</feature>
<keyword evidence="17" id="KW-1185">Reference proteome</keyword>
<dbReference type="SUPFAM" id="SSF53335">
    <property type="entry name" value="S-adenosyl-L-methionine-dependent methyltransferases"/>
    <property type="match status" value="1"/>
</dbReference>
<evidence type="ECO:0000256" key="6">
    <source>
        <dbReference type="ARBA" id="ARBA00022552"/>
    </source>
</evidence>
<dbReference type="GO" id="GO:0003723">
    <property type="term" value="F:RNA binding"/>
    <property type="evidence" value="ECO:0007669"/>
    <property type="project" value="UniProtKB-UniRule"/>
</dbReference>
<keyword evidence="6" id="KW-0698">rRNA processing</keyword>
<evidence type="ECO:0000256" key="7">
    <source>
        <dbReference type="ARBA" id="ARBA00022603"/>
    </source>
</evidence>
<dbReference type="Proteomes" id="UP001171751">
    <property type="component" value="Unassembled WGS sequence"/>
</dbReference>
<feature type="binding site" evidence="14">
    <location>
        <position position="292"/>
    </location>
    <ligand>
        <name>S-adenosyl-L-methionine</name>
        <dbReference type="ChEBI" id="CHEBI:59789"/>
    </ligand>
</feature>
<dbReference type="InterPro" id="IPR054728">
    <property type="entry name" value="RsmB-like_ferredoxin"/>
</dbReference>
<dbReference type="InterPro" id="IPR029063">
    <property type="entry name" value="SAM-dependent_MTases_sf"/>
</dbReference>
<comment type="similarity">
    <text evidence="3 14">Belongs to the class I-like SAM-binding methyltransferase superfamily. RsmB/NOP family.</text>
</comment>
<dbReference type="NCBIfam" id="TIGR00563">
    <property type="entry name" value="rsmB"/>
    <property type="match status" value="1"/>
</dbReference>
<evidence type="ECO:0000256" key="11">
    <source>
        <dbReference type="ARBA" id="ARBA00030399"/>
    </source>
</evidence>
<comment type="function">
    <text evidence="1">Specifically methylates the cytosine at position 967 (m5C967) of 16S rRNA.</text>
</comment>
<dbReference type="EMBL" id="JAUNQW010000002">
    <property type="protein sequence ID" value="MDO5456896.1"/>
    <property type="molecule type" value="Genomic_DNA"/>
</dbReference>
<dbReference type="PANTHER" id="PTHR22807:SF53">
    <property type="entry name" value="RIBOSOMAL RNA SMALL SUBUNIT METHYLTRANSFERASE B-RELATED"/>
    <property type="match status" value="1"/>
</dbReference>
<evidence type="ECO:0000256" key="14">
    <source>
        <dbReference type="PROSITE-ProRule" id="PRU01023"/>
    </source>
</evidence>
<dbReference type="Gene3D" id="3.30.70.1170">
    <property type="entry name" value="Sun protein, domain 3"/>
    <property type="match status" value="1"/>
</dbReference>
<dbReference type="GO" id="GO:0008649">
    <property type="term" value="F:rRNA methyltransferase activity"/>
    <property type="evidence" value="ECO:0007669"/>
    <property type="project" value="InterPro"/>
</dbReference>
<reference evidence="16" key="1">
    <citation type="submission" date="2023-07" db="EMBL/GenBank/DDBJ databases">
        <title>Between Cages and Wild: Unraveling the Impact of Captivity on Animal Microbiomes and Antimicrobial Resistance.</title>
        <authorList>
            <person name="Schmartz G.P."/>
            <person name="Rehner J."/>
            <person name="Schuff M.J."/>
            <person name="Becker S.L."/>
            <person name="Kravczyk M."/>
            <person name="Gurevich A."/>
            <person name="Francke R."/>
            <person name="Mueller R."/>
            <person name="Keller V."/>
            <person name="Keller A."/>
        </authorList>
    </citation>
    <scope>NUCLEOTIDE SEQUENCE</scope>
    <source>
        <strain evidence="16">S39M_St_73</strain>
    </source>
</reference>
<evidence type="ECO:0000259" key="15">
    <source>
        <dbReference type="PROSITE" id="PS51686"/>
    </source>
</evidence>
<evidence type="ECO:0000256" key="4">
    <source>
        <dbReference type="ARBA" id="ARBA00012140"/>
    </source>
</evidence>
<evidence type="ECO:0000256" key="13">
    <source>
        <dbReference type="ARBA" id="ARBA00047283"/>
    </source>
</evidence>
<dbReference type="InterPro" id="IPR001678">
    <property type="entry name" value="MeTrfase_RsmB-F_NOP2_dom"/>
</dbReference>
<dbReference type="NCBIfam" id="NF011494">
    <property type="entry name" value="PRK14902.1"/>
    <property type="match status" value="1"/>
</dbReference>
<evidence type="ECO:0000256" key="2">
    <source>
        <dbReference type="ARBA" id="ARBA00004496"/>
    </source>
</evidence>
<dbReference type="InterPro" id="IPR035926">
    <property type="entry name" value="NusB-like_sf"/>
</dbReference>
<evidence type="ECO:0000256" key="12">
    <source>
        <dbReference type="ARBA" id="ARBA00031088"/>
    </source>
</evidence>
<keyword evidence="5" id="KW-0963">Cytoplasm</keyword>
<dbReference type="InterPro" id="IPR023267">
    <property type="entry name" value="RCMT"/>
</dbReference>
<feature type="binding site" evidence="14">
    <location>
        <position position="339"/>
    </location>
    <ligand>
        <name>S-adenosyl-L-methionine</name>
        <dbReference type="ChEBI" id="CHEBI:59789"/>
    </ligand>
</feature>
<evidence type="ECO:0000256" key="1">
    <source>
        <dbReference type="ARBA" id="ARBA00002724"/>
    </source>
</evidence>
<dbReference type="PANTHER" id="PTHR22807">
    <property type="entry name" value="NOP2 YEAST -RELATED NOL1/NOP2/FMU SUN DOMAIN-CONTAINING"/>
    <property type="match status" value="1"/>
</dbReference>
<dbReference type="AlphaFoldDB" id="A0AA43RJZ0"/>
<comment type="subcellular location">
    <subcellularLocation>
        <location evidence="2">Cytoplasm</location>
    </subcellularLocation>
</comment>
<evidence type="ECO:0000256" key="9">
    <source>
        <dbReference type="ARBA" id="ARBA00022691"/>
    </source>
</evidence>
<feature type="binding site" evidence="14">
    <location>
        <position position="320"/>
    </location>
    <ligand>
        <name>S-adenosyl-L-methionine</name>
        <dbReference type="ChEBI" id="CHEBI:59789"/>
    </ligand>
</feature>
<evidence type="ECO:0000313" key="16">
    <source>
        <dbReference type="EMBL" id="MDO5456896.1"/>
    </source>
</evidence>
<keyword evidence="7 14" id="KW-0489">Methyltransferase</keyword>
<proteinExistence type="inferred from homology"/>
<feature type="binding site" evidence="14">
    <location>
        <begin position="266"/>
        <end position="272"/>
    </location>
    <ligand>
        <name>S-adenosyl-L-methionine</name>
        <dbReference type="ChEBI" id="CHEBI:59789"/>
    </ligand>
</feature>
<keyword evidence="10 14" id="KW-0694">RNA-binding</keyword>
<evidence type="ECO:0000313" key="17">
    <source>
        <dbReference type="Proteomes" id="UP001171751"/>
    </source>
</evidence>
<evidence type="ECO:0000256" key="8">
    <source>
        <dbReference type="ARBA" id="ARBA00022679"/>
    </source>
</evidence>
<evidence type="ECO:0000256" key="3">
    <source>
        <dbReference type="ARBA" id="ARBA00007494"/>
    </source>
</evidence>
<sequence>MSKALNKSSRYLAMESLEKIEKNQAYSNIELNRIIEASTLSREDAGLLTQLVYGVTQHKLTLDFYLAAYIKSGKKIESWVRQILRLSIYQALYLDRIPDHAIVDEAVKIAKEKGHKGTGNFVNAVLRNFQRDHQKDNLRKFEEIKNPLIYLETKYSLPKAIVEELVQDIGKEKTEKVADAFLKQPHASVRVNEKYISRQDALGKLKAEGFDVQKSQVSSFGIRAEKGPFAQSELFQKGWITIQDETSMLVSEALQVEAHHQVLDACAAPGGKTTHIANYLSEEEGGHVLAADIHDHKLKLIEENAGRQGFNSLITPIKMDAKEAADRLKHETFDRVLVDAPCSGIGLLKRKPDIKYSKTKEDFIRLHQIQIEILKGVAPLLKTGGILVYSTCTIIRKENEDTIQKFLEEHPEFKVKHIELKDSVIQAESSGYVKIYPHEYETDGFFISALEKK</sequence>
<organism evidence="16 17">
    <name type="scientific">Atopococcus tabaci</name>
    <dbReference type="NCBI Taxonomy" id="269774"/>
    <lineage>
        <taxon>Bacteria</taxon>
        <taxon>Bacillati</taxon>
        <taxon>Bacillota</taxon>
        <taxon>Bacilli</taxon>
        <taxon>Lactobacillales</taxon>
        <taxon>Carnobacteriaceae</taxon>
        <taxon>Atopococcus</taxon>
    </lineage>
</organism>
<name>A0AA43RJZ0_9LACT</name>
<dbReference type="PROSITE" id="PS51686">
    <property type="entry name" value="SAM_MT_RSMB_NOP"/>
    <property type="match status" value="1"/>
</dbReference>
<accession>A0AA43RJZ0</accession>
<dbReference type="FunFam" id="3.40.50.150:FF:000022">
    <property type="entry name" value="Ribosomal RNA small subunit methyltransferase B"/>
    <property type="match status" value="1"/>
</dbReference>
<dbReference type="InterPro" id="IPR004573">
    <property type="entry name" value="rRNA_ssu_MeTfrase_B"/>
</dbReference>
<evidence type="ECO:0000256" key="10">
    <source>
        <dbReference type="ARBA" id="ARBA00022884"/>
    </source>
</evidence>
<protein>
    <recommendedName>
        <fullName evidence="4">16S rRNA (cytosine(967)-C(5))-methyltransferase</fullName>
        <ecNumber evidence="4">2.1.1.176</ecNumber>
    </recommendedName>
    <alternativeName>
        <fullName evidence="11">16S rRNA m5C967 methyltransferase</fullName>
    </alternativeName>
    <alternativeName>
        <fullName evidence="12">rRNA (cytosine-C(5)-)-methyltransferase RsmB</fullName>
    </alternativeName>
</protein>
<dbReference type="FunFam" id="1.10.940.10:FF:000006">
    <property type="entry name" value="16S rRNA (Cytosine(967)-C(5))-methyltransferase RsmB"/>
    <property type="match status" value="1"/>
</dbReference>
<dbReference type="GO" id="GO:0006355">
    <property type="term" value="P:regulation of DNA-templated transcription"/>
    <property type="evidence" value="ECO:0007669"/>
    <property type="project" value="InterPro"/>
</dbReference>
<dbReference type="Pfam" id="PF22458">
    <property type="entry name" value="RsmF-B_ferredox"/>
    <property type="match status" value="1"/>
</dbReference>
<keyword evidence="8 14" id="KW-0808">Transferase</keyword>
<dbReference type="PROSITE" id="PS01153">
    <property type="entry name" value="NOL1_NOP2_SUN"/>
    <property type="match status" value="1"/>
</dbReference>
<dbReference type="Pfam" id="PF01029">
    <property type="entry name" value="NusB"/>
    <property type="match status" value="1"/>
</dbReference>
<keyword evidence="9 14" id="KW-0949">S-adenosyl-L-methionine</keyword>
<dbReference type="SUPFAM" id="SSF48013">
    <property type="entry name" value="NusB-like"/>
    <property type="match status" value="1"/>
</dbReference>
<dbReference type="GO" id="GO:0005737">
    <property type="term" value="C:cytoplasm"/>
    <property type="evidence" value="ECO:0007669"/>
    <property type="project" value="UniProtKB-SubCell"/>
</dbReference>
<dbReference type="Gene3D" id="3.40.50.150">
    <property type="entry name" value="Vaccinia Virus protein VP39"/>
    <property type="match status" value="1"/>
</dbReference>
<dbReference type="PRINTS" id="PR02008">
    <property type="entry name" value="RCMTFAMILY"/>
</dbReference>
<dbReference type="Gene3D" id="1.10.940.10">
    <property type="entry name" value="NusB-like"/>
    <property type="match status" value="1"/>
</dbReference>
<feature type="domain" description="SAM-dependent MTase RsmB/NOP-type" evidence="15">
    <location>
        <begin position="177"/>
        <end position="453"/>
    </location>
</feature>
<gene>
    <name evidence="16" type="primary">rsmB</name>
    <name evidence="16" type="ORF">Q4F26_00990</name>
</gene>
<comment type="catalytic activity">
    <reaction evidence="13">
        <text>cytidine(967) in 16S rRNA + S-adenosyl-L-methionine = 5-methylcytidine(967) in 16S rRNA + S-adenosyl-L-homocysteine + H(+)</text>
        <dbReference type="Rhea" id="RHEA:42748"/>
        <dbReference type="Rhea" id="RHEA-COMP:10219"/>
        <dbReference type="Rhea" id="RHEA-COMP:10220"/>
        <dbReference type="ChEBI" id="CHEBI:15378"/>
        <dbReference type="ChEBI" id="CHEBI:57856"/>
        <dbReference type="ChEBI" id="CHEBI:59789"/>
        <dbReference type="ChEBI" id="CHEBI:74483"/>
        <dbReference type="ChEBI" id="CHEBI:82748"/>
        <dbReference type="EC" id="2.1.1.176"/>
    </reaction>
</comment>
<dbReference type="InterPro" id="IPR006027">
    <property type="entry name" value="NusB_RsmB_TIM44"/>
</dbReference>
<dbReference type="CDD" id="cd02440">
    <property type="entry name" value="AdoMet_MTases"/>
    <property type="match status" value="1"/>
</dbReference>